<name>A0AAQ3X737_PASNO</name>
<evidence type="ECO:0000313" key="1">
    <source>
        <dbReference type="EMBL" id="WVZ88333.1"/>
    </source>
</evidence>
<keyword evidence="2" id="KW-1185">Reference proteome</keyword>
<dbReference type="Proteomes" id="UP001341281">
    <property type="component" value="Chromosome 08"/>
</dbReference>
<evidence type="ECO:0000313" key="2">
    <source>
        <dbReference type="Proteomes" id="UP001341281"/>
    </source>
</evidence>
<dbReference type="AlphaFoldDB" id="A0AAQ3X737"/>
<accession>A0AAQ3X737</accession>
<reference evidence="1 2" key="1">
    <citation type="submission" date="2024-02" db="EMBL/GenBank/DDBJ databases">
        <title>High-quality chromosome-scale genome assembly of Pensacola bahiagrass (Paspalum notatum Flugge var. saurae).</title>
        <authorList>
            <person name="Vega J.M."/>
            <person name="Podio M."/>
            <person name="Orjuela J."/>
            <person name="Siena L.A."/>
            <person name="Pessino S.C."/>
            <person name="Combes M.C."/>
            <person name="Mariac C."/>
            <person name="Albertini E."/>
            <person name="Pupilli F."/>
            <person name="Ortiz J.P.A."/>
            <person name="Leblanc O."/>
        </authorList>
    </citation>
    <scope>NUCLEOTIDE SEQUENCE [LARGE SCALE GENOMIC DNA]</scope>
    <source>
        <strain evidence="1">R1</strain>
        <tissue evidence="1">Leaf</tissue>
    </source>
</reference>
<dbReference type="EMBL" id="CP144752">
    <property type="protein sequence ID" value="WVZ88333.1"/>
    <property type="molecule type" value="Genomic_DNA"/>
</dbReference>
<organism evidence="1 2">
    <name type="scientific">Paspalum notatum var. saurae</name>
    <dbReference type="NCBI Taxonomy" id="547442"/>
    <lineage>
        <taxon>Eukaryota</taxon>
        <taxon>Viridiplantae</taxon>
        <taxon>Streptophyta</taxon>
        <taxon>Embryophyta</taxon>
        <taxon>Tracheophyta</taxon>
        <taxon>Spermatophyta</taxon>
        <taxon>Magnoliopsida</taxon>
        <taxon>Liliopsida</taxon>
        <taxon>Poales</taxon>
        <taxon>Poaceae</taxon>
        <taxon>PACMAD clade</taxon>
        <taxon>Panicoideae</taxon>
        <taxon>Andropogonodae</taxon>
        <taxon>Paspaleae</taxon>
        <taxon>Paspalinae</taxon>
        <taxon>Paspalum</taxon>
    </lineage>
</organism>
<sequence>MATILIGEGMTIEKRGKDEEVVTGDGWITQRPKTKDEEKRAVVFEEEVAGDGSGITERPKRKILARYPKEYVEFMLGMGPPTTYPVWSDERLEKVLPERRAHIRAEPQELAAYAQKQIYRYQQMKEQYPNTGYADIELSDLEDDDIVEIDELRGTDA</sequence>
<protein>
    <submittedName>
        <fullName evidence="1">Uncharacterized protein</fullName>
    </submittedName>
</protein>
<gene>
    <name evidence="1" type="ORF">U9M48_034867</name>
</gene>
<proteinExistence type="predicted"/>